<keyword evidence="3" id="KW-1185">Reference proteome</keyword>
<dbReference type="Gene3D" id="2.30.29.50">
    <property type="entry name" value="Bacterial Pleckstrin homology domain"/>
    <property type="match status" value="1"/>
</dbReference>
<gene>
    <name evidence="2" type="ORF">SAMN02745196_00171</name>
</gene>
<dbReference type="InterPro" id="IPR037063">
    <property type="entry name" value="PHb_sf"/>
</dbReference>
<dbReference type="PANTHER" id="PTHR35796">
    <property type="entry name" value="HYPOTHETICAL CYTOSOLIC PROTEIN"/>
    <property type="match status" value="1"/>
</dbReference>
<organism evidence="2 3">
    <name type="scientific">Clostridium collagenovorans DSM 3089</name>
    <dbReference type="NCBI Taxonomy" id="1121306"/>
    <lineage>
        <taxon>Bacteria</taxon>
        <taxon>Bacillati</taxon>
        <taxon>Bacillota</taxon>
        <taxon>Clostridia</taxon>
        <taxon>Eubacteriales</taxon>
        <taxon>Clostridiaceae</taxon>
        <taxon>Clostridium</taxon>
    </lineage>
</organism>
<dbReference type="OrthoDB" id="9803613at2"/>
<dbReference type="PANTHER" id="PTHR35796:SF3">
    <property type="entry name" value="BHLH DOMAIN-CONTAINING PROTEIN"/>
    <property type="match status" value="1"/>
</dbReference>
<feature type="domain" description="Bacterial Pleckstrin homology" evidence="1">
    <location>
        <begin position="6"/>
        <end position="122"/>
    </location>
</feature>
<name>A0A1M5SH55_9CLOT</name>
<evidence type="ECO:0000259" key="1">
    <source>
        <dbReference type="Pfam" id="PF08000"/>
    </source>
</evidence>
<protein>
    <submittedName>
        <fullName evidence="2">PH domain-containing protein</fullName>
    </submittedName>
</protein>
<dbReference type="CDD" id="cd13225">
    <property type="entry name" value="PH-like_bacteria"/>
    <property type="match status" value="1"/>
</dbReference>
<evidence type="ECO:0000313" key="2">
    <source>
        <dbReference type="EMBL" id="SHH37932.1"/>
    </source>
</evidence>
<proteinExistence type="predicted"/>
<evidence type="ECO:0000313" key="3">
    <source>
        <dbReference type="Proteomes" id="UP000184526"/>
    </source>
</evidence>
<dbReference type="Pfam" id="PF08000">
    <property type="entry name" value="bPH_1"/>
    <property type="match status" value="1"/>
</dbReference>
<dbReference type="RefSeq" id="WP_072829104.1">
    <property type="nucleotide sequence ID" value="NZ_FQXP01000003.1"/>
</dbReference>
<reference evidence="2 3" key="1">
    <citation type="submission" date="2016-11" db="EMBL/GenBank/DDBJ databases">
        <authorList>
            <person name="Jaros S."/>
            <person name="Januszkiewicz K."/>
            <person name="Wedrychowicz H."/>
        </authorList>
    </citation>
    <scope>NUCLEOTIDE SEQUENCE [LARGE SCALE GENOMIC DNA]</scope>
    <source>
        <strain evidence="2 3">DSM 3089</strain>
    </source>
</reference>
<sequence>MIDFQNASYLKLKPVDPQDGYKKVAPLLIDGENIFAALKSVRDMVIFTDKRIIAVNVQGMLGSKVDYTSLPYSKVQAFSVETAGTFDLDCELELWFSSLGKVKFEIKGNFDIRTLSKLIGNYIL</sequence>
<dbReference type="SUPFAM" id="SSF50729">
    <property type="entry name" value="PH domain-like"/>
    <property type="match status" value="1"/>
</dbReference>
<dbReference type="AlphaFoldDB" id="A0A1M5SH55"/>
<dbReference type="EMBL" id="FQXP01000003">
    <property type="protein sequence ID" value="SHH37932.1"/>
    <property type="molecule type" value="Genomic_DNA"/>
</dbReference>
<dbReference type="InterPro" id="IPR012544">
    <property type="entry name" value="PHb"/>
</dbReference>
<dbReference type="Proteomes" id="UP000184526">
    <property type="component" value="Unassembled WGS sequence"/>
</dbReference>
<accession>A0A1M5SH55</accession>